<dbReference type="Gene3D" id="3.40.50.300">
    <property type="entry name" value="P-loop containing nucleotide triphosphate hydrolases"/>
    <property type="match status" value="1"/>
</dbReference>
<feature type="binding site" evidence="9">
    <location>
        <position position="110"/>
    </location>
    <ligand>
        <name>Mg(2+)</name>
        <dbReference type="ChEBI" id="CHEBI:18420"/>
    </ligand>
</feature>
<dbReference type="EC" id="6.3.3.3" evidence="9"/>
<organism evidence="10 11">
    <name type="scientific">Croceicoccus mobilis</name>
    <dbReference type="NCBI Taxonomy" id="1703339"/>
    <lineage>
        <taxon>Bacteria</taxon>
        <taxon>Pseudomonadati</taxon>
        <taxon>Pseudomonadota</taxon>
        <taxon>Alphaproteobacteria</taxon>
        <taxon>Sphingomonadales</taxon>
        <taxon>Erythrobacteraceae</taxon>
        <taxon>Croceicoccus</taxon>
    </lineage>
</organism>
<feature type="binding site" evidence="9">
    <location>
        <begin position="198"/>
        <end position="200"/>
    </location>
    <ligand>
        <name>ATP</name>
        <dbReference type="ChEBI" id="CHEBI:30616"/>
    </ligand>
</feature>
<dbReference type="SUPFAM" id="SSF52540">
    <property type="entry name" value="P-loop containing nucleoside triphosphate hydrolases"/>
    <property type="match status" value="1"/>
</dbReference>
<gene>
    <name evidence="9 10" type="primary">bioD</name>
    <name evidence="10" type="ORF">GCM10010990_05910</name>
</gene>
<comment type="catalytic activity">
    <reaction evidence="9">
        <text>(7R,8S)-7,8-diammoniononanoate + CO2 + ATP = (4R,5S)-dethiobiotin + ADP + phosphate + 3 H(+)</text>
        <dbReference type="Rhea" id="RHEA:15805"/>
        <dbReference type="ChEBI" id="CHEBI:15378"/>
        <dbReference type="ChEBI" id="CHEBI:16526"/>
        <dbReference type="ChEBI" id="CHEBI:30616"/>
        <dbReference type="ChEBI" id="CHEBI:43474"/>
        <dbReference type="ChEBI" id="CHEBI:149469"/>
        <dbReference type="ChEBI" id="CHEBI:149473"/>
        <dbReference type="ChEBI" id="CHEBI:456216"/>
        <dbReference type="EC" id="6.3.3.3"/>
    </reaction>
</comment>
<keyword evidence="3 9" id="KW-0479">Metal-binding</keyword>
<dbReference type="InterPro" id="IPR004472">
    <property type="entry name" value="DTB_synth_BioD"/>
</dbReference>
<comment type="caution">
    <text evidence="9">Lacks conserved residue(s) required for the propagation of feature annotation.</text>
</comment>
<evidence type="ECO:0000256" key="2">
    <source>
        <dbReference type="ARBA" id="ARBA00022598"/>
    </source>
</evidence>
<keyword evidence="1 9" id="KW-0963">Cytoplasm</keyword>
<keyword evidence="6 9" id="KW-0067">ATP-binding</keyword>
<keyword evidence="4 9" id="KW-0547">Nucleotide-binding</keyword>
<feature type="binding site" evidence="9">
    <location>
        <position position="56"/>
    </location>
    <ligand>
        <name>Mg(2+)</name>
        <dbReference type="ChEBI" id="CHEBI:18420"/>
    </ligand>
</feature>
<keyword evidence="11" id="KW-1185">Reference proteome</keyword>
<evidence type="ECO:0000313" key="11">
    <source>
        <dbReference type="Proteomes" id="UP000612349"/>
    </source>
</evidence>
<comment type="caution">
    <text evidence="10">The sequence shown here is derived from an EMBL/GenBank/DDBJ whole genome shotgun (WGS) entry which is preliminary data.</text>
</comment>
<comment type="subcellular location">
    <subcellularLocation>
        <location evidence="9">Cytoplasm</location>
    </subcellularLocation>
</comment>
<dbReference type="PIRSF" id="PIRSF006755">
    <property type="entry name" value="DTB_synth"/>
    <property type="match status" value="1"/>
</dbReference>
<dbReference type="GO" id="GO:0005829">
    <property type="term" value="C:cytosol"/>
    <property type="evidence" value="ECO:0007669"/>
    <property type="project" value="TreeGrafter"/>
</dbReference>
<dbReference type="HAMAP" id="MF_00336">
    <property type="entry name" value="BioD"/>
    <property type="match status" value="1"/>
</dbReference>
<keyword evidence="7 9" id="KW-0460">Magnesium</keyword>
<dbReference type="AlphaFoldDB" id="A0A916YSE0"/>
<reference evidence="10" key="1">
    <citation type="journal article" date="2014" name="Int. J. Syst. Evol. Microbiol.">
        <title>Complete genome sequence of Corynebacterium casei LMG S-19264T (=DSM 44701T), isolated from a smear-ripened cheese.</title>
        <authorList>
            <consortium name="US DOE Joint Genome Institute (JGI-PGF)"/>
            <person name="Walter F."/>
            <person name="Albersmeier A."/>
            <person name="Kalinowski J."/>
            <person name="Ruckert C."/>
        </authorList>
    </citation>
    <scope>NUCLEOTIDE SEQUENCE</scope>
    <source>
        <strain evidence="10">CGMCC 1.15360</strain>
    </source>
</reference>
<dbReference type="Proteomes" id="UP000612349">
    <property type="component" value="Unassembled WGS sequence"/>
</dbReference>
<comment type="cofactor">
    <cofactor evidence="9">
        <name>Mg(2+)</name>
        <dbReference type="ChEBI" id="CHEBI:18420"/>
    </cofactor>
</comment>
<evidence type="ECO:0000256" key="6">
    <source>
        <dbReference type="ARBA" id="ARBA00022840"/>
    </source>
</evidence>
<dbReference type="RefSeq" id="WP_066773142.1">
    <property type="nucleotide sequence ID" value="NZ_BMIP01000001.1"/>
</dbReference>
<evidence type="ECO:0000256" key="9">
    <source>
        <dbReference type="HAMAP-Rule" id="MF_00336"/>
    </source>
</evidence>
<feature type="binding site" evidence="9">
    <location>
        <begin position="110"/>
        <end position="113"/>
    </location>
    <ligand>
        <name>ATP</name>
        <dbReference type="ChEBI" id="CHEBI:30616"/>
    </ligand>
</feature>
<reference evidence="10" key="2">
    <citation type="submission" date="2020-09" db="EMBL/GenBank/DDBJ databases">
        <authorList>
            <person name="Sun Q."/>
            <person name="Zhou Y."/>
        </authorList>
    </citation>
    <scope>NUCLEOTIDE SEQUENCE</scope>
    <source>
        <strain evidence="10">CGMCC 1.15360</strain>
    </source>
</reference>
<dbReference type="GO" id="GO:0009102">
    <property type="term" value="P:biotin biosynthetic process"/>
    <property type="evidence" value="ECO:0007669"/>
    <property type="project" value="UniProtKB-UniRule"/>
</dbReference>
<evidence type="ECO:0000256" key="7">
    <source>
        <dbReference type="ARBA" id="ARBA00022842"/>
    </source>
</evidence>
<dbReference type="InterPro" id="IPR027417">
    <property type="entry name" value="P-loop_NTPase"/>
</dbReference>
<feature type="binding site" evidence="9">
    <location>
        <position position="56"/>
    </location>
    <ligand>
        <name>ATP</name>
        <dbReference type="ChEBI" id="CHEBI:30616"/>
    </ligand>
</feature>
<dbReference type="PANTHER" id="PTHR43210:SF2">
    <property type="entry name" value="ATP-DEPENDENT DETHIOBIOTIN SYNTHETASE BIOD 2"/>
    <property type="match status" value="1"/>
</dbReference>
<dbReference type="EMBL" id="BMIP01000001">
    <property type="protein sequence ID" value="GGD59356.1"/>
    <property type="molecule type" value="Genomic_DNA"/>
</dbReference>
<evidence type="ECO:0000313" key="10">
    <source>
        <dbReference type="EMBL" id="GGD59356.1"/>
    </source>
</evidence>
<feature type="binding site" evidence="9">
    <location>
        <begin position="17"/>
        <end position="22"/>
    </location>
    <ligand>
        <name>ATP</name>
        <dbReference type="ChEBI" id="CHEBI:30616"/>
    </ligand>
</feature>
<sequence>MTDTKHPIIIVAGTDTDVGKTVFAAALTHALGAYYWKPVQAGFDPDETGRMCSDGDRAARLGAIPAERRVPDAYSLQTPCSPHLAAEIDGVAIDPDALELPQVDGPLVVEMAGGLMVPLNRETTFLDVIARWNAPVVLVARTKLGTINHSLLSIEALRRREIPIIGIAFMGEEVADSERTICEMAGVKRLGRIDPLDPLTHESLAAAFAKTFDAADFGGAA</sequence>
<protein>
    <recommendedName>
        <fullName evidence="9">ATP-dependent dethiobiotin synthetase BioD</fullName>
        <ecNumber evidence="9">6.3.3.3</ecNumber>
    </recommendedName>
    <alternativeName>
        <fullName evidence="9">DTB synthetase</fullName>
        <shortName evidence="9">DTBS</shortName>
    </alternativeName>
    <alternativeName>
        <fullName evidence="9">Dethiobiotin synthase</fullName>
    </alternativeName>
</protein>
<dbReference type="GO" id="GO:0005524">
    <property type="term" value="F:ATP binding"/>
    <property type="evidence" value="ECO:0007669"/>
    <property type="project" value="UniProtKB-UniRule"/>
</dbReference>
<dbReference type="CDD" id="cd03109">
    <property type="entry name" value="DTBS"/>
    <property type="match status" value="1"/>
</dbReference>
<comment type="pathway">
    <text evidence="9">Cofactor biosynthesis; biotin biosynthesis; biotin from 7,8-diaminononanoate: step 1/2.</text>
</comment>
<evidence type="ECO:0000256" key="1">
    <source>
        <dbReference type="ARBA" id="ARBA00022490"/>
    </source>
</evidence>
<comment type="function">
    <text evidence="9">Catalyzes a mechanistically unusual reaction, the ATP-dependent insertion of CO2 between the N7 and N8 nitrogen atoms of 7,8-diaminopelargonic acid (DAPA, also called 7,8-diammoniononanoate) to form a ureido ring.</text>
</comment>
<dbReference type="GO" id="GO:0000287">
    <property type="term" value="F:magnesium ion binding"/>
    <property type="evidence" value="ECO:0007669"/>
    <property type="project" value="UniProtKB-UniRule"/>
</dbReference>
<evidence type="ECO:0000256" key="4">
    <source>
        <dbReference type="ARBA" id="ARBA00022741"/>
    </source>
</evidence>
<evidence type="ECO:0000256" key="5">
    <source>
        <dbReference type="ARBA" id="ARBA00022756"/>
    </source>
</evidence>
<keyword evidence="2 9" id="KW-0436">Ligase</keyword>
<feature type="active site" evidence="9">
    <location>
        <position position="37"/>
    </location>
</feature>
<accession>A0A916YSE0</accession>
<dbReference type="PANTHER" id="PTHR43210">
    <property type="entry name" value="DETHIOBIOTIN SYNTHETASE"/>
    <property type="match status" value="1"/>
</dbReference>
<name>A0A916YSE0_9SPHN</name>
<comment type="catalytic activity">
    <reaction evidence="8">
        <text>(7R,8S)-8-amino-7-(carboxyamino)nonanoate + ATP = (4R,5S)-dethiobiotin + ADP + phosphate + H(+)</text>
        <dbReference type="Rhea" id="RHEA:63684"/>
        <dbReference type="ChEBI" id="CHEBI:15378"/>
        <dbReference type="ChEBI" id="CHEBI:30616"/>
        <dbReference type="ChEBI" id="CHEBI:43474"/>
        <dbReference type="ChEBI" id="CHEBI:149470"/>
        <dbReference type="ChEBI" id="CHEBI:149473"/>
        <dbReference type="ChEBI" id="CHEBI:456216"/>
    </reaction>
</comment>
<comment type="similarity">
    <text evidence="9">Belongs to the dethiobiotin synthetase family.</text>
</comment>
<dbReference type="NCBIfam" id="TIGR00347">
    <property type="entry name" value="bioD"/>
    <property type="match status" value="1"/>
</dbReference>
<comment type="subunit">
    <text evidence="9">Homodimer.</text>
</comment>
<proteinExistence type="inferred from homology"/>
<feature type="binding site" evidence="9">
    <location>
        <position position="21"/>
    </location>
    <ligand>
        <name>Mg(2+)</name>
        <dbReference type="ChEBI" id="CHEBI:18420"/>
    </ligand>
</feature>
<dbReference type="GO" id="GO:0004141">
    <property type="term" value="F:dethiobiotin synthase activity"/>
    <property type="evidence" value="ECO:0007669"/>
    <property type="project" value="UniProtKB-UniRule"/>
</dbReference>
<keyword evidence="5 9" id="KW-0093">Biotin biosynthesis</keyword>
<evidence type="ECO:0000256" key="8">
    <source>
        <dbReference type="ARBA" id="ARBA00047386"/>
    </source>
</evidence>
<dbReference type="OrthoDB" id="9802097at2"/>
<dbReference type="Pfam" id="PF13500">
    <property type="entry name" value="AAA_26"/>
    <property type="match status" value="1"/>
</dbReference>
<evidence type="ECO:0000256" key="3">
    <source>
        <dbReference type="ARBA" id="ARBA00022723"/>
    </source>
</evidence>